<protein>
    <submittedName>
        <fullName evidence="2">Uncharacterized protein</fullName>
    </submittedName>
</protein>
<organism evidence="2">
    <name type="scientific">Mucochytrium quahogii</name>
    <dbReference type="NCBI Taxonomy" id="96639"/>
    <lineage>
        <taxon>Eukaryota</taxon>
        <taxon>Sar</taxon>
        <taxon>Stramenopiles</taxon>
        <taxon>Bigyra</taxon>
        <taxon>Labyrinthulomycetes</taxon>
        <taxon>Thraustochytrida</taxon>
        <taxon>Thraustochytriidae</taxon>
        <taxon>Mucochytrium</taxon>
    </lineage>
</organism>
<reference evidence="2" key="1">
    <citation type="submission" date="2021-01" db="EMBL/GenBank/DDBJ databases">
        <authorList>
            <person name="Corre E."/>
            <person name="Pelletier E."/>
            <person name="Niang G."/>
            <person name="Scheremetjew M."/>
            <person name="Finn R."/>
            <person name="Kale V."/>
            <person name="Holt S."/>
            <person name="Cochrane G."/>
            <person name="Meng A."/>
            <person name="Brown T."/>
            <person name="Cohen L."/>
        </authorList>
    </citation>
    <scope>NUCLEOTIDE SEQUENCE</scope>
    <source>
        <strain evidence="2">NY070348D</strain>
    </source>
</reference>
<evidence type="ECO:0000313" key="2">
    <source>
        <dbReference type="EMBL" id="CAD9689855.1"/>
    </source>
</evidence>
<feature type="signal peptide" evidence="1">
    <location>
        <begin position="1"/>
        <end position="17"/>
    </location>
</feature>
<dbReference type="EMBL" id="HBHK01016583">
    <property type="protein sequence ID" value="CAD9689855.1"/>
    <property type="molecule type" value="Transcribed_RNA"/>
</dbReference>
<name>A0A7S2S591_9STRA</name>
<sequence length="105" mass="11633">MKGVVVLVASCVSGVFAVELSNCTSFRTCHECYLAGCKWQPVADEPLRCNTDCFIMDTSCYGKQLDEETGELVWDAKCPKEGEKEEELFFGERNLGVEAHREGSA</sequence>
<dbReference type="AlphaFoldDB" id="A0A7S2S591"/>
<gene>
    <name evidence="2" type="ORF">QSP1433_LOCUS10391</name>
</gene>
<feature type="chain" id="PRO_5031560109" evidence="1">
    <location>
        <begin position="18"/>
        <end position="105"/>
    </location>
</feature>
<accession>A0A7S2S591</accession>
<keyword evidence="1" id="KW-0732">Signal</keyword>
<proteinExistence type="predicted"/>
<evidence type="ECO:0000256" key="1">
    <source>
        <dbReference type="SAM" id="SignalP"/>
    </source>
</evidence>